<dbReference type="InterPro" id="IPR001387">
    <property type="entry name" value="Cro/C1-type_HTH"/>
</dbReference>
<proteinExistence type="predicted"/>
<evidence type="ECO:0000259" key="1">
    <source>
        <dbReference type="PROSITE" id="PS50943"/>
    </source>
</evidence>
<dbReference type="AlphaFoldDB" id="A0A3B1A4M0"/>
<dbReference type="EMBL" id="UOFS01000013">
    <property type="protein sequence ID" value="VAW93149.1"/>
    <property type="molecule type" value="Genomic_DNA"/>
</dbReference>
<organism evidence="2">
    <name type="scientific">hydrothermal vent metagenome</name>
    <dbReference type="NCBI Taxonomy" id="652676"/>
    <lineage>
        <taxon>unclassified sequences</taxon>
        <taxon>metagenomes</taxon>
        <taxon>ecological metagenomes</taxon>
    </lineage>
</organism>
<dbReference type="PROSITE" id="PS50943">
    <property type="entry name" value="HTH_CROC1"/>
    <property type="match status" value="1"/>
</dbReference>
<accession>A0A3B1A4M0</accession>
<reference evidence="2" key="1">
    <citation type="submission" date="2018-06" db="EMBL/GenBank/DDBJ databases">
        <authorList>
            <person name="Zhirakovskaya E."/>
        </authorList>
    </citation>
    <scope>NUCLEOTIDE SEQUENCE</scope>
</reference>
<dbReference type="SMART" id="SM00530">
    <property type="entry name" value="HTH_XRE"/>
    <property type="match status" value="1"/>
</dbReference>
<feature type="domain" description="HTH cro/C1-type" evidence="1">
    <location>
        <begin position="11"/>
        <end position="68"/>
    </location>
</feature>
<dbReference type="SUPFAM" id="SSF47413">
    <property type="entry name" value="lambda repressor-like DNA-binding domains"/>
    <property type="match status" value="1"/>
</dbReference>
<dbReference type="Gene3D" id="1.10.260.40">
    <property type="entry name" value="lambda repressor-like DNA-binding domains"/>
    <property type="match status" value="1"/>
</dbReference>
<dbReference type="GO" id="GO:0003677">
    <property type="term" value="F:DNA binding"/>
    <property type="evidence" value="ECO:0007669"/>
    <property type="project" value="InterPro"/>
</dbReference>
<evidence type="ECO:0000313" key="2">
    <source>
        <dbReference type="EMBL" id="VAW93149.1"/>
    </source>
</evidence>
<dbReference type="CDD" id="cd00093">
    <property type="entry name" value="HTH_XRE"/>
    <property type="match status" value="1"/>
</dbReference>
<protein>
    <recommendedName>
        <fullName evidence="1">HTH cro/C1-type domain-containing protein</fullName>
    </recommendedName>
</protein>
<sequence>MIARAKLMIIIRDMIDDHEWSQKQAAEKLEVTQARISKLKGGKINDFSLDMLFSFLGKLGYSLEPTYNRKVLKINVKAA</sequence>
<dbReference type="InterPro" id="IPR039554">
    <property type="entry name" value="HigA2-like_HTH"/>
</dbReference>
<gene>
    <name evidence="2" type="ORF">MNBD_GAMMA22-662</name>
</gene>
<name>A0A3B1A4M0_9ZZZZ</name>
<dbReference type="InterPro" id="IPR010982">
    <property type="entry name" value="Lambda_DNA-bd_dom_sf"/>
</dbReference>
<dbReference type="Pfam" id="PF13744">
    <property type="entry name" value="HTH_37"/>
    <property type="match status" value="1"/>
</dbReference>